<evidence type="ECO:0000256" key="8">
    <source>
        <dbReference type="ARBA" id="ARBA00023299"/>
    </source>
</evidence>
<feature type="binding site" evidence="11">
    <location>
        <position position="102"/>
    </location>
    <ligand>
        <name>pyridoxal 5'-phosphate</name>
        <dbReference type="ChEBI" id="CHEBI:597326"/>
    </ligand>
</feature>
<dbReference type="Proteomes" id="UP001197974">
    <property type="component" value="Chromosome"/>
</dbReference>
<proteinExistence type="inferred from homology"/>
<dbReference type="RefSeq" id="WP_226539330.1">
    <property type="nucleotide sequence ID" value="NZ_CP129013.1"/>
</dbReference>
<dbReference type="InterPro" id="IPR022278">
    <property type="entry name" value="Pser_aminoTfrase"/>
</dbReference>
<comment type="pathway">
    <text evidence="2 11 12">Amino-acid biosynthesis; L-serine biosynthesis; L-serine from 3-phospho-D-glycerate: step 2/3.</text>
</comment>
<dbReference type="PANTHER" id="PTHR43247:SF1">
    <property type="entry name" value="PHOSPHOSERINE AMINOTRANSFERASE"/>
    <property type="match status" value="1"/>
</dbReference>
<dbReference type="InterPro" id="IPR000192">
    <property type="entry name" value="Aminotrans_V_dom"/>
</dbReference>
<evidence type="ECO:0000256" key="7">
    <source>
        <dbReference type="ARBA" id="ARBA00022898"/>
    </source>
</evidence>
<accession>A0ABY9JTX5</accession>
<evidence type="ECO:0000256" key="1">
    <source>
        <dbReference type="ARBA" id="ARBA00003483"/>
    </source>
</evidence>
<keyword evidence="6 11" id="KW-0808">Transferase</keyword>
<keyword evidence="8 11" id="KW-0718">Serine biosynthesis</keyword>
<comment type="catalytic activity">
    <reaction evidence="10 11 12">
        <text>O-phospho-L-serine + 2-oxoglutarate = 3-phosphooxypyruvate + L-glutamate</text>
        <dbReference type="Rhea" id="RHEA:14329"/>
        <dbReference type="ChEBI" id="CHEBI:16810"/>
        <dbReference type="ChEBI" id="CHEBI:18110"/>
        <dbReference type="ChEBI" id="CHEBI:29985"/>
        <dbReference type="ChEBI" id="CHEBI:57524"/>
        <dbReference type="EC" id="2.6.1.52"/>
    </reaction>
</comment>
<comment type="subcellular location">
    <subcellularLocation>
        <location evidence="11">Cytoplasm</location>
    </subcellularLocation>
</comment>
<feature type="modified residue" description="N6-(pyridoxal phosphate)lysine" evidence="11">
    <location>
        <position position="197"/>
    </location>
</feature>
<dbReference type="EMBL" id="CP129013">
    <property type="protein sequence ID" value="WLR42844.1"/>
    <property type="molecule type" value="Genomic_DNA"/>
</dbReference>
<dbReference type="GO" id="GO:0004648">
    <property type="term" value="F:O-phospho-L-serine:2-oxoglutarate aminotransferase activity"/>
    <property type="evidence" value="ECO:0007669"/>
    <property type="project" value="UniProtKB-EC"/>
</dbReference>
<dbReference type="EC" id="2.6.1.52" evidence="11"/>
<feature type="binding site" evidence="11">
    <location>
        <position position="173"/>
    </location>
    <ligand>
        <name>pyridoxal 5'-phosphate</name>
        <dbReference type="ChEBI" id="CHEBI:597326"/>
    </ligand>
</feature>
<comment type="cofactor">
    <cofactor evidence="11">
        <name>pyridoxal 5'-phosphate</name>
        <dbReference type="ChEBI" id="CHEBI:597326"/>
    </cofactor>
    <text evidence="11">Binds 1 pyridoxal phosphate per subunit.</text>
</comment>
<reference evidence="14 15" key="1">
    <citation type="submission" date="2023-06" db="EMBL/GenBank/DDBJ databases">
        <title>Five Gram-positive bacteria isolated from mangrove sediments in Shenzhen, Guangdong, China.</title>
        <authorList>
            <person name="Yu S."/>
            <person name="Zheng W."/>
            <person name="Huang Y."/>
        </authorList>
    </citation>
    <scope>NUCLEOTIDE SEQUENCE [LARGE SCALE GENOMIC DNA]</scope>
    <source>
        <strain evidence="14 15">SaN35-3</strain>
    </source>
</reference>
<keyword evidence="7 11" id="KW-0663">Pyridoxal phosphate</keyword>
<feature type="binding site" evidence="11">
    <location>
        <begin position="238"/>
        <end position="239"/>
    </location>
    <ligand>
        <name>pyridoxal 5'-phosphate</name>
        <dbReference type="ChEBI" id="CHEBI:597326"/>
    </ligand>
</feature>
<feature type="binding site" evidence="11">
    <location>
        <begin position="76"/>
        <end position="77"/>
    </location>
    <ligand>
        <name>pyridoxal 5'-phosphate</name>
        <dbReference type="ChEBI" id="CHEBI:597326"/>
    </ligand>
</feature>
<comment type="catalytic activity">
    <reaction evidence="9 11">
        <text>4-(phosphooxy)-L-threonine + 2-oxoglutarate = (R)-3-hydroxy-2-oxo-4-phosphooxybutanoate + L-glutamate</text>
        <dbReference type="Rhea" id="RHEA:16573"/>
        <dbReference type="ChEBI" id="CHEBI:16810"/>
        <dbReference type="ChEBI" id="CHEBI:29985"/>
        <dbReference type="ChEBI" id="CHEBI:58452"/>
        <dbReference type="ChEBI" id="CHEBI:58538"/>
        <dbReference type="EC" id="2.6.1.52"/>
    </reaction>
</comment>
<dbReference type="InterPro" id="IPR020578">
    <property type="entry name" value="Aminotrans_V_PyrdxlP_BS"/>
</dbReference>
<comment type="subunit">
    <text evidence="11">Homodimer.</text>
</comment>
<dbReference type="PIRSF" id="PIRSF000525">
    <property type="entry name" value="SerC"/>
    <property type="match status" value="1"/>
</dbReference>
<dbReference type="InterPro" id="IPR015424">
    <property type="entry name" value="PyrdxlP-dep_Trfase"/>
</dbReference>
<dbReference type="Gene3D" id="3.40.640.10">
    <property type="entry name" value="Type I PLP-dependent aspartate aminotransferase-like (Major domain)"/>
    <property type="match status" value="1"/>
</dbReference>
<evidence type="ECO:0000256" key="12">
    <source>
        <dbReference type="RuleBase" id="RU004505"/>
    </source>
</evidence>
<evidence type="ECO:0000256" key="2">
    <source>
        <dbReference type="ARBA" id="ARBA00005099"/>
    </source>
</evidence>
<dbReference type="SUPFAM" id="SSF53383">
    <property type="entry name" value="PLP-dependent transferases"/>
    <property type="match status" value="1"/>
</dbReference>
<organism evidence="14 15">
    <name type="scientific">Bacillus carboniphilus</name>
    <dbReference type="NCBI Taxonomy" id="86663"/>
    <lineage>
        <taxon>Bacteria</taxon>
        <taxon>Bacillati</taxon>
        <taxon>Bacillota</taxon>
        <taxon>Bacilli</taxon>
        <taxon>Bacillales</taxon>
        <taxon>Bacillaceae</taxon>
        <taxon>Bacillus</taxon>
    </lineage>
</organism>
<dbReference type="InterPro" id="IPR015422">
    <property type="entry name" value="PyrdxlP-dep_Trfase_small"/>
</dbReference>
<feature type="domain" description="Aminotransferase class V" evidence="13">
    <location>
        <begin position="5"/>
        <end position="350"/>
    </location>
</feature>
<keyword evidence="11" id="KW-0963">Cytoplasm</keyword>
<feature type="binding site" evidence="11">
    <location>
        <position position="154"/>
    </location>
    <ligand>
        <name>pyridoxal 5'-phosphate</name>
        <dbReference type="ChEBI" id="CHEBI:597326"/>
    </ligand>
</feature>
<dbReference type="NCBIfam" id="NF003764">
    <property type="entry name" value="PRK05355.1"/>
    <property type="match status" value="1"/>
</dbReference>
<dbReference type="HAMAP" id="MF_00160">
    <property type="entry name" value="SerC_aminotrans_5"/>
    <property type="match status" value="1"/>
</dbReference>
<gene>
    <name evidence="11 14" type="primary">serC</name>
    <name evidence="14" type="ORF">LC087_00965</name>
</gene>
<evidence type="ECO:0000313" key="14">
    <source>
        <dbReference type="EMBL" id="WLR42844.1"/>
    </source>
</evidence>
<evidence type="ECO:0000256" key="10">
    <source>
        <dbReference type="ARBA" id="ARBA00049007"/>
    </source>
</evidence>
<feature type="binding site" evidence="11">
    <location>
        <position position="196"/>
    </location>
    <ligand>
        <name>pyridoxal 5'-phosphate</name>
        <dbReference type="ChEBI" id="CHEBI:597326"/>
    </ligand>
</feature>
<dbReference type="CDD" id="cd00611">
    <property type="entry name" value="PSAT_like"/>
    <property type="match status" value="1"/>
</dbReference>
<evidence type="ECO:0000313" key="15">
    <source>
        <dbReference type="Proteomes" id="UP001197974"/>
    </source>
</evidence>
<protein>
    <recommendedName>
        <fullName evidence="11">Phosphoserine aminotransferase</fullName>
        <ecNumber evidence="11">2.6.1.52</ecNumber>
    </recommendedName>
    <alternativeName>
        <fullName evidence="11">Phosphohydroxythreonine aminotransferase</fullName>
        <shortName evidence="11">PSAT</shortName>
    </alternativeName>
</protein>
<keyword evidence="5 11" id="KW-0028">Amino-acid biosynthesis</keyword>
<evidence type="ECO:0000256" key="9">
    <source>
        <dbReference type="ARBA" id="ARBA00047630"/>
    </source>
</evidence>
<name>A0ABY9JTX5_9BACI</name>
<comment type="function">
    <text evidence="1 11">Catalyzes the reversible conversion of 3-phosphohydroxypyruvate to phosphoserine and of 3-hydroxy-2-oxo-4-phosphonooxybutanoate to phosphohydroxythreonine.</text>
</comment>
<evidence type="ECO:0000259" key="13">
    <source>
        <dbReference type="Pfam" id="PF00266"/>
    </source>
</evidence>
<keyword evidence="15" id="KW-1185">Reference proteome</keyword>
<dbReference type="PANTHER" id="PTHR43247">
    <property type="entry name" value="PHOSPHOSERINE AMINOTRANSFERASE"/>
    <property type="match status" value="1"/>
</dbReference>
<dbReference type="Pfam" id="PF00266">
    <property type="entry name" value="Aminotran_5"/>
    <property type="match status" value="1"/>
</dbReference>
<comment type="caution">
    <text evidence="11">Lacks conserved residue(s) required for the propagation of feature annotation.</text>
</comment>
<evidence type="ECO:0000256" key="3">
    <source>
        <dbReference type="ARBA" id="ARBA00006904"/>
    </source>
</evidence>
<feature type="binding site" evidence="11">
    <location>
        <position position="42"/>
    </location>
    <ligand>
        <name>L-glutamate</name>
        <dbReference type="ChEBI" id="CHEBI:29985"/>
    </ligand>
</feature>
<dbReference type="Gene3D" id="3.90.1150.10">
    <property type="entry name" value="Aspartate Aminotransferase, domain 1"/>
    <property type="match status" value="1"/>
</dbReference>
<evidence type="ECO:0000256" key="11">
    <source>
        <dbReference type="HAMAP-Rule" id="MF_00160"/>
    </source>
</evidence>
<evidence type="ECO:0000256" key="4">
    <source>
        <dbReference type="ARBA" id="ARBA00022576"/>
    </source>
</evidence>
<sequence>MERVHNFNAGPAALPESVIQQAKEELLNFQQTGMSIMEMSHRSKEYDLIHNETKQLLLELLSIPNDYEILFLQGGASQQFALIPMNFLSSNQKAYYVMTGSWSEKALKEAKKIGQAVEFLSSKEDLYRYIPTIEDKKVKQLEDAAYLHLTSNNTIYGTQWNQFPNYKVPLFADMSSDIMSREIKIEQFDFIYAGAQKNLGPAGVTVVIMKKSLIEQCNRSIPAIFQYKTHANKNSLYNTPPTFSIYMLSLVLEWIKQNGGIQQVETINNQKAKLLYDTIDNSQGFYTAHALKDSRSKMNVTFTLKDEHLTNLFLKEAKEHQFIGLNGHRSIGGCRASIYNAVSLNSVQQLSQFMHNFQKRYE</sequence>
<evidence type="ECO:0000256" key="5">
    <source>
        <dbReference type="ARBA" id="ARBA00022605"/>
    </source>
</evidence>
<dbReference type="PROSITE" id="PS00595">
    <property type="entry name" value="AA_TRANSFER_CLASS_5"/>
    <property type="match status" value="1"/>
</dbReference>
<dbReference type="NCBIfam" id="TIGR01364">
    <property type="entry name" value="serC_1"/>
    <property type="match status" value="1"/>
</dbReference>
<dbReference type="InterPro" id="IPR015421">
    <property type="entry name" value="PyrdxlP-dep_Trfase_major"/>
</dbReference>
<evidence type="ECO:0000256" key="6">
    <source>
        <dbReference type="ARBA" id="ARBA00022679"/>
    </source>
</evidence>
<keyword evidence="4 11" id="KW-0032">Aminotransferase</keyword>
<comment type="similarity">
    <text evidence="3 11">Belongs to the class-V pyridoxal-phosphate-dependent aminotransferase family. SerC subfamily.</text>
</comment>